<dbReference type="EMBL" id="MH592140">
    <property type="protein sequence ID" value="AXI98743.1"/>
    <property type="molecule type" value="Genomic_DNA"/>
</dbReference>
<accession>A0A345UE57</accession>
<keyword evidence="1" id="KW-0472">Membrane</keyword>
<keyword evidence="2" id="KW-0496">Mitochondrion</keyword>
<evidence type="ECO:0000256" key="1">
    <source>
        <dbReference type="SAM" id="Phobius"/>
    </source>
</evidence>
<protein>
    <submittedName>
        <fullName evidence="2">ATP synthase F0 subunit 8</fullName>
    </submittedName>
</protein>
<gene>
    <name evidence="2" type="primary">atp8</name>
</gene>
<name>A0A345UE57_9CRUS</name>
<evidence type="ECO:0000313" key="2">
    <source>
        <dbReference type="EMBL" id="AXI98743.1"/>
    </source>
</evidence>
<dbReference type="AlphaFoldDB" id="A0A345UE57"/>
<organism evidence="2">
    <name type="scientific">Pseudoniphargus sp. 1-Murcia</name>
    <dbReference type="NCBI Taxonomy" id="2212667"/>
    <lineage>
        <taxon>Eukaryota</taxon>
        <taxon>Metazoa</taxon>
        <taxon>Ecdysozoa</taxon>
        <taxon>Arthropoda</taxon>
        <taxon>Crustacea</taxon>
        <taxon>Multicrustacea</taxon>
        <taxon>Malacostraca</taxon>
        <taxon>Eumalacostraca</taxon>
        <taxon>Peracarida</taxon>
        <taxon>Amphipoda</taxon>
        <taxon>Senticaudata</taxon>
        <taxon>Gammarida</taxon>
        <taxon>Crangonyctidira</taxon>
        <taxon>Allocrangonyctoidea</taxon>
        <taxon>Allocrangonyctidae</taxon>
        <taxon>Pseudoniphargus</taxon>
    </lineage>
</organism>
<feature type="transmembrane region" description="Helical" evidence="1">
    <location>
        <begin position="12"/>
        <end position="32"/>
    </location>
</feature>
<geneLocation type="mitochondrion" evidence="2"/>
<keyword evidence="1" id="KW-0812">Transmembrane</keyword>
<sequence length="52" mass="6286">MPQMAPMLWSSLFCALFSLICLLMSFLFFTWVPQEKDSMPYLQSITNLYWKW</sequence>
<keyword evidence="1" id="KW-1133">Transmembrane helix</keyword>
<reference evidence="2" key="1">
    <citation type="journal article" date="2018" name="Mol. Phylogenet. Evol.">
        <title>Species delimitation and mitogenome phylogenetics in the subterranean genus Pseudoniphargus (Crustacea: Amphipoda).</title>
        <authorList>
            <person name="Stokkan M."/>
            <person name="Jurado-Rivera J.A."/>
            <person name="Oromi P."/>
            <person name="Juan C."/>
            <person name="Jaume D."/>
            <person name="Pons J."/>
        </authorList>
    </citation>
    <scope>NUCLEOTIDE SEQUENCE</scope>
</reference>
<proteinExistence type="predicted"/>